<name>A0ABW2TMH4_9PSEU</name>
<dbReference type="InterPro" id="IPR020806">
    <property type="entry name" value="PKS_PP-bd"/>
</dbReference>
<sequence>MDLTINDRVLVVFAEKAELPVAELDLDQTFEEIGLDSLHLMEVALWVQKEYGAVIPEGDLHHEQTVREALAYLDARTR</sequence>
<dbReference type="EMBL" id="JBHTEY010000004">
    <property type="protein sequence ID" value="MFC7614967.1"/>
    <property type="molecule type" value="Genomic_DNA"/>
</dbReference>
<keyword evidence="2" id="KW-0597">Phosphoprotein</keyword>
<organism evidence="4 5">
    <name type="scientific">Actinokineospora soli</name>
    <dbReference type="NCBI Taxonomy" id="1048753"/>
    <lineage>
        <taxon>Bacteria</taxon>
        <taxon>Bacillati</taxon>
        <taxon>Actinomycetota</taxon>
        <taxon>Actinomycetes</taxon>
        <taxon>Pseudonocardiales</taxon>
        <taxon>Pseudonocardiaceae</taxon>
        <taxon>Actinokineospora</taxon>
    </lineage>
</organism>
<protein>
    <submittedName>
        <fullName evidence="4">Acyl carrier protein</fullName>
    </submittedName>
</protein>
<keyword evidence="1" id="KW-0596">Phosphopantetheine</keyword>
<evidence type="ECO:0000256" key="1">
    <source>
        <dbReference type="ARBA" id="ARBA00022450"/>
    </source>
</evidence>
<evidence type="ECO:0000313" key="5">
    <source>
        <dbReference type="Proteomes" id="UP001596512"/>
    </source>
</evidence>
<dbReference type="PROSITE" id="PS50075">
    <property type="entry name" value="CARRIER"/>
    <property type="match status" value="1"/>
</dbReference>
<proteinExistence type="predicted"/>
<dbReference type="Gene3D" id="1.10.1200.10">
    <property type="entry name" value="ACP-like"/>
    <property type="match status" value="1"/>
</dbReference>
<dbReference type="Proteomes" id="UP001596512">
    <property type="component" value="Unassembled WGS sequence"/>
</dbReference>
<dbReference type="SUPFAM" id="SSF47336">
    <property type="entry name" value="ACP-like"/>
    <property type="match status" value="1"/>
</dbReference>
<reference evidence="5" key="1">
    <citation type="journal article" date="2019" name="Int. J. Syst. Evol. Microbiol.">
        <title>The Global Catalogue of Microorganisms (GCM) 10K type strain sequencing project: providing services to taxonomists for standard genome sequencing and annotation.</title>
        <authorList>
            <consortium name="The Broad Institute Genomics Platform"/>
            <consortium name="The Broad Institute Genome Sequencing Center for Infectious Disease"/>
            <person name="Wu L."/>
            <person name="Ma J."/>
        </authorList>
    </citation>
    <scope>NUCLEOTIDE SEQUENCE [LARGE SCALE GENOMIC DNA]</scope>
    <source>
        <strain evidence="5">JCM 17695</strain>
    </source>
</reference>
<evidence type="ECO:0000256" key="2">
    <source>
        <dbReference type="ARBA" id="ARBA00022553"/>
    </source>
</evidence>
<dbReference type="InterPro" id="IPR036736">
    <property type="entry name" value="ACP-like_sf"/>
</dbReference>
<accession>A0ABW2TMH4</accession>
<evidence type="ECO:0000259" key="3">
    <source>
        <dbReference type="PROSITE" id="PS50075"/>
    </source>
</evidence>
<evidence type="ECO:0000313" key="4">
    <source>
        <dbReference type="EMBL" id="MFC7614967.1"/>
    </source>
</evidence>
<dbReference type="Pfam" id="PF00550">
    <property type="entry name" value="PP-binding"/>
    <property type="match status" value="1"/>
</dbReference>
<feature type="domain" description="Carrier" evidence="3">
    <location>
        <begin position="3"/>
        <end position="77"/>
    </location>
</feature>
<comment type="caution">
    <text evidence="4">The sequence shown here is derived from an EMBL/GenBank/DDBJ whole genome shotgun (WGS) entry which is preliminary data.</text>
</comment>
<keyword evidence="5" id="KW-1185">Reference proteome</keyword>
<dbReference type="SMART" id="SM00823">
    <property type="entry name" value="PKS_PP"/>
    <property type="match status" value="1"/>
</dbReference>
<dbReference type="InterPro" id="IPR009081">
    <property type="entry name" value="PP-bd_ACP"/>
</dbReference>
<gene>
    <name evidence="4" type="ORF">ACFQV2_17050</name>
</gene>